<feature type="domain" description="DUF630" evidence="4">
    <location>
        <begin position="1"/>
        <end position="56"/>
    </location>
</feature>
<feature type="compositionally biased region" description="Basic and acidic residues" evidence="2">
    <location>
        <begin position="246"/>
        <end position="258"/>
    </location>
</feature>
<dbReference type="Pfam" id="PF04783">
    <property type="entry name" value="DUF630"/>
    <property type="match status" value="1"/>
</dbReference>
<feature type="compositionally biased region" description="Low complexity" evidence="2">
    <location>
        <begin position="82"/>
        <end position="91"/>
    </location>
</feature>
<evidence type="ECO:0008006" key="7">
    <source>
        <dbReference type="Google" id="ProtNLM"/>
    </source>
</evidence>
<feature type="compositionally biased region" description="Basic and acidic residues" evidence="2">
    <location>
        <begin position="106"/>
        <end position="116"/>
    </location>
</feature>
<evidence type="ECO:0000313" key="5">
    <source>
        <dbReference type="EMBL" id="TXG51942.1"/>
    </source>
</evidence>
<feature type="domain" description="DUF632" evidence="3">
    <location>
        <begin position="269"/>
        <end position="379"/>
    </location>
</feature>
<feature type="coiled-coil region" evidence="1">
    <location>
        <begin position="625"/>
        <end position="659"/>
    </location>
</feature>
<evidence type="ECO:0000313" key="6">
    <source>
        <dbReference type="Proteomes" id="UP000323000"/>
    </source>
</evidence>
<feature type="region of interest" description="Disordered" evidence="2">
    <location>
        <begin position="59"/>
        <end position="116"/>
    </location>
</feature>
<feature type="compositionally biased region" description="Basic and acidic residues" evidence="2">
    <location>
        <begin position="196"/>
        <end position="220"/>
    </location>
</feature>
<gene>
    <name evidence="5" type="ORF">EZV62_021111</name>
</gene>
<feature type="domain" description="DUF632" evidence="3">
    <location>
        <begin position="413"/>
        <end position="622"/>
    </location>
</feature>
<dbReference type="PANTHER" id="PTHR21450:SF19">
    <property type="entry name" value="F5M15.15"/>
    <property type="match status" value="1"/>
</dbReference>
<accession>A0A5C7H6A4</accession>
<dbReference type="InterPro" id="IPR006867">
    <property type="entry name" value="DUF632"/>
</dbReference>
<dbReference type="PANTHER" id="PTHR21450">
    <property type="entry name" value="PROTEIN ALTERED PHOSPHATE STARVATION RESPONSE 1"/>
    <property type="match status" value="1"/>
</dbReference>
<keyword evidence="6" id="KW-1185">Reference proteome</keyword>
<dbReference type="AlphaFoldDB" id="A0A5C7H6A4"/>
<evidence type="ECO:0000256" key="1">
    <source>
        <dbReference type="SAM" id="Coils"/>
    </source>
</evidence>
<evidence type="ECO:0000259" key="4">
    <source>
        <dbReference type="Pfam" id="PF04783"/>
    </source>
</evidence>
<sequence length="722" mass="81935">MGCSTSKLDSLPAVALCRDRCGFVEDALHHSYAFADAHVAYSLSLKTLGSTLYQLFDDRNVPDPPSSAAKPANSPPPPPSDRSPSSMTSDSHIQFDSDSEDDDDRNTDSESLIKNRHDYFDQQNLVSSPELFNSRSYRYNNYTSYNSQFGVGDWPPSKSPPPPPPPPSSSAWDFLNFFEPLEKCEPPYSPVRNTKQIKESEKKKKEKPENVSITEKESKAEAGPTPTPSREKPDDDVAKKKTAVVAEKEQRQSTEPESKGGQSGQRCVSEVIRQVQAQFERASESGLEVSKMFDASRFRYLDKHSVSQGCQGMIFSLSSKMLYHAVSPSSSKTVPYTKLGRRQGLDDDVAVVIDSRNLTATLKKLCMWEKKLYGEVKVRYFEAVMITVSLKFQEIKPPLNTKRWVSIWQSKTKAEEKLRILYARKCRQIRSLGAKGGESLKVDSIRTMIRTLSTQIKIAIQVIDKMSISINKLRDEELWPQINELVHRLLEMWKDMLECHRCQSQTITEAKNFDAIIASDAKLDNTHLEVAIQLKFELQNWTLNFSNWIESQKSYIRALNAWLQRCLSSESEETPDSVAPFSPGRAGAPPVFVIVYQWSQAMDRLSEKEVTEAIHGFFTSVNQLLEQHNVELQQMVTNNKDMDRKVKILEKEEQKMQKVFHIRDKKMTLPTTEGSGIGSLHSGLKQIFIAIERYAANFKQAYDELHIRIEEGKFSQMNPSGP</sequence>
<organism evidence="5 6">
    <name type="scientific">Acer yangbiense</name>
    <dbReference type="NCBI Taxonomy" id="1000413"/>
    <lineage>
        <taxon>Eukaryota</taxon>
        <taxon>Viridiplantae</taxon>
        <taxon>Streptophyta</taxon>
        <taxon>Embryophyta</taxon>
        <taxon>Tracheophyta</taxon>
        <taxon>Spermatophyta</taxon>
        <taxon>Magnoliopsida</taxon>
        <taxon>eudicotyledons</taxon>
        <taxon>Gunneridae</taxon>
        <taxon>Pentapetalae</taxon>
        <taxon>rosids</taxon>
        <taxon>malvids</taxon>
        <taxon>Sapindales</taxon>
        <taxon>Sapindaceae</taxon>
        <taxon>Hippocastanoideae</taxon>
        <taxon>Acereae</taxon>
        <taxon>Acer</taxon>
    </lineage>
</organism>
<reference evidence="6" key="1">
    <citation type="journal article" date="2019" name="Gigascience">
        <title>De novo genome assembly of the endangered Acer yangbiense, a plant species with extremely small populations endemic to Yunnan Province, China.</title>
        <authorList>
            <person name="Yang J."/>
            <person name="Wariss H.M."/>
            <person name="Tao L."/>
            <person name="Zhang R."/>
            <person name="Yun Q."/>
            <person name="Hollingsworth P."/>
            <person name="Dao Z."/>
            <person name="Luo G."/>
            <person name="Guo H."/>
            <person name="Ma Y."/>
            <person name="Sun W."/>
        </authorList>
    </citation>
    <scope>NUCLEOTIDE SEQUENCE [LARGE SCALE GENOMIC DNA]</scope>
    <source>
        <strain evidence="6">cv. Malutang</strain>
    </source>
</reference>
<dbReference type="EMBL" id="VAHF01000010">
    <property type="protein sequence ID" value="TXG51942.1"/>
    <property type="molecule type" value="Genomic_DNA"/>
</dbReference>
<dbReference type="Pfam" id="PF04782">
    <property type="entry name" value="DUF632"/>
    <property type="match status" value="2"/>
</dbReference>
<evidence type="ECO:0000256" key="2">
    <source>
        <dbReference type="SAM" id="MobiDB-lite"/>
    </source>
</evidence>
<comment type="caution">
    <text evidence="5">The sequence shown here is derived from an EMBL/GenBank/DDBJ whole genome shotgun (WGS) entry which is preliminary data.</text>
</comment>
<dbReference type="OrthoDB" id="658187at2759"/>
<feature type="compositionally biased region" description="Pro residues" evidence="2">
    <location>
        <begin position="157"/>
        <end position="168"/>
    </location>
</feature>
<feature type="compositionally biased region" description="Basic and acidic residues" evidence="2">
    <location>
        <begin position="229"/>
        <end position="239"/>
    </location>
</feature>
<dbReference type="Proteomes" id="UP000323000">
    <property type="component" value="Chromosome 10"/>
</dbReference>
<keyword evidence="1" id="KW-0175">Coiled coil</keyword>
<proteinExistence type="predicted"/>
<evidence type="ECO:0000259" key="3">
    <source>
        <dbReference type="Pfam" id="PF04782"/>
    </source>
</evidence>
<dbReference type="InterPro" id="IPR006868">
    <property type="entry name" value="DUF630"/>
</dbReference>
<protein>
    <recommendedName>
        <fullName evidence="7">DUF632 domain-containing protein</fullName>
    </recommendedName>
</protein>
<name>A0A5C7H6A4_9ROSI</name>
<feature type="region of interest" description="Disordered" evidence="2">
    <location>
        <begin position="153"/>
        <end position="267"/>
    </location>
</feature>